<sequence>MQGMACSHFVIASWAFLSGYLSGCEAKAHMQTIIVSTLAKMRSAQVAFSYEGVISVPELAGLSLLLIAMKYEHLRAARDSGCACYGHKPRVDYSSKYSKLLCKVFFFFWGVQETWNPRIKLFLMVR</sequence>
<organism evidence="2">
    <name type="scientific">Ixodes ricinus</name>
    <name type="common">Common tick</name>
    <name type="synonym">Acarus ricinus</name>
    <dbReference type="NCBI Taxonomy" id="34613"/>
    <lineage>
        <taxon>Eukaryota</taxon>
        <taxon>Metazoa</taxon>
        <taxon>Ecdysozoa</taxon>
        <taxon>Arthropoda</taxon>
        <taxon>Chelicerata</taxon>
        <taxon>Arachnida</taxon>
        <taxon>Acari</taxon>
        <taxon>Parasitiformes</taxon>
        <taxon>Ixodida</taxon>
        <taxon>Ixodoidea</taxon>
        <taxon>Ixodidae</taxon>
        <taxon>Ixodinae</taxon>
        <taxon>Ixodes</taxon>
    </lineage>
</organism>
<dbReference type="AlphaFoldDB" id="A0A6B0UPX0"/>
<feature type="chain" id="PRO_5025549661" evidence="1">
    <location>
        <begin position="27"/>
        <end position="126"/>
    </location>
</feature>
<dbReference type="EMBL" id="GIFC01009784">
    <property type="protein sequence ID" value="MXU91867.1"/>
    <property type="molecule type" value="Transcribed_RNA"/>
</dbReference>
<evidence type="ECO:0000256" key="1">
    <source>
        <dbReference type="SAM" id="SignalP"/>
    </source>
</evidence>
<proteinExistence type="predicted"/>
<feature type="signal peptide" evidence="1">
    <location>
        <begin position="1"/>
        <end position="26"/>
    </location>
</feature>
<accession>A0A6B0UPX0</accession>
<name>A0A6B0UPX0_IXORI</name>
<keyword evidence="1" id="KW-0732">Signal</keyword>
<reference evidence="2" key="1">
    <citation type="submission" date="2019-12" db="EMBL/GenBank/DDBJ databases">
        <title>An insight into the sialome of adult female Ixodes ricinus ticks feeding for 6 days.</title>
        <authorList>
            <person name="Perner J."/>
            <person name="Ribeiro J.M.C."/>
        </authorList>
    </citation>
    <scope>NUCLEOTIDE SEQUENCE</scope>
    <source>
        <strain evidence="2">Semi-engorged</strain>
        <tissue evidence="2">Salivary glands</tissue>
    </source>
</reference>
<evidence type="ECO:0000313" key="2">
    <source>
        <dbReference type="EMBL" id="MXU91867.1"/>
    </source>
</evidence>
<protein>
    <submittedName>
        <fullName evidence="2">Putative secreted protein</fullName>
    </submittedName>
</protein>